<dbReference type="InterPro" id="IPR000683">
    <property type="entry name" value="Gfo/Idh/MocA-like_OxRdtase_N"/>
</dbReference>
<comment type="caution">
    <text evidence="3">The sequence shown here is derived from an EMBL/GenBank/DDBJ whole genome shotgun (WGS) entry which is preliminary data.</text>
</comment>
<dbReference type="GO" id="GO:0000166">
    <property type="term" value="F:nucleotide binding"/>
    <property type="evidence" value="ECO:0007669"/>
    <property type="project" value="InterPro"/>
</dbReference>
<feature type="domain" description="Gfo/Idh/MocA-like oxidoreductase N-terminal" evidence="1">
    <location>
        <begin position="11"/>
        <end position="130"/>
    </location>
</feature>
<dbReference type="Pfam" id="PF01408">
    <property type="entry name" value="GFO_IDH_MocA"/>
    <property type="match status" value="1"/>
</dbReference>
<name>A0A2J8B3W0_9FIRM</name>
<dbReference type="SUPFAM" id="SSF51735">
    <property type="entry name" value="NAD(P)-binding Rossmann-fold domains"/>
    <property type="match status" value="1"/>
</dbReference>
<gene>
    <name evidence="3" type="ORF">B7R76_00675</name>
</gene>
<protein>
    <recommendedName>
        <fullName evidence="5">Oxidoreductase</fullName>
    </recommendedName>
</protein>
<evidence type="ECO:0000313" key="3">
    <source>
        <dbReference type="EMBL" id="PNH19435.1"/>
    </source>
</evidence>
<dbReference type="Gene3D" id="3.40.50.720">
    <property type="entry name" value="NAD(P)-binding Rossmann-like Domain"/>
    <property type="match status" value="1"/>
</dbReference>
<dbReference type="InterPro" id="IPR036291">
    <property type="entry name" value="NAD(P)-bd_dom_sf"/>
</dbReference>
<dbReference type="SUPFAM" id="SSF55347">
    <property type="entry name" value="Glyceraldehyde-3-phosphate dehydrogenase-like, C-terminal domain"/>
    <property type="match status" value="1"/>
</dbReference>
<dbReference type="Gene3D" id="3.30.360.10">
    <property type="entry name" value="Dihydrodipicolinate Reductase, domain 2"/>
    <property type="match status" value="1"/>
</dbReference>
<evidence type="ECO:0000259" key="1">
    <source>
        <dbReference type="Pfam" id="PF01408"/>
    </source>
</evidence>
<dbReference type="PANTHER" id="PTHR43249:SF1">
    <property type="entry name" value="D-GLUCOSIDE 3-DEHYDROGENASE"/>
    <property type="match status" value="1"/>
</dbReference>
<dbReference type="RefSeq" id="WP_051820990.1">
    <property type="nucleotide sequence ID" value="NZ_NBZD01000001.1"/>
</dbReference>
<dbReference type="AlphaFoldDB" id="A0A2J8B3W0"/>
<reference evidence="4" key="1">
    <citation type="submission" date="2017-04" db="EMBL/GenBank/DDBJ databases">
        <authorList>
            <person name="Bumgarner R.E."/>
            <person name="Fredricks D.N."/>
            <person name="Srinivasan S."/>
        </authorList>
    </citation>
    <scope>NUCLEOTIDE SEQUENCE [LARGE SCALE GENOMIC DNA]</scope>
    <source>
        <strain evidence="4">KA00405</strain>
    </source>
</reference>
<evidence type="ECO:0000259" key="2">
    <source>
        <dbReference type="Pfam" id="PF22725"/>
    </source>
</evidence>
<feature type="domain" description="GFO/IDH/MocA-like oxidoreductase" evidence="2">
    <location>
        <begin position="145"/>
        <end position="266"/>
    </location>
</feature>
<dbReference type="InterPro" id="IPR055170">
    <property type="entry name" value="GFO_IDH_MocA-like_dom"/>
</dbReference>
<dbReference type="Proteomes" id="UP000236394">
    <property type="component" value="Unassembled WGS sequence"/>
</dbReference>
<proteinExistence type="predicted"/>
<evidence type="ECO:0000313" key="4">
    <source>
        <dbReference type="Proteomes" id="UP000236394"/>
    </source>
</evidence>
<dbReference type="InterPro" id="IPR052515">
    <property type="entry name" value="Gfo/Idh/MocA_Oxidoreductase"/>
</dbReference>
<accession>A0A2J8B3W0</accession>
<organism evidence="3 4">
    <name type="scientific">Mageeibacillus indolicus</name>
    <dbReference type="NCBI Taxonomy" id="884684"/>
    <lineage>
        <taxon>Bacteria</taxon>
        <taxon>Bacillati</taxon>
        <taxon>Bacillota</taxon>
        <taxon>Clostridia</taxon>
        <taxon>Eubacteriales</taxon>
        <taxon>Oscillospiraceae</taxon>
        <taxon>Mageeibacillus</taxon>
    </lineage>
</organism>
<dbReference type="EMBL" id="NBZD01000001">
    <property type="protein sequence ID" value="PNH19435.1"/>
    <property type="molecule type" value="Genomic_DNA"/>
</dbReference>
<dbReference type="Pfam" id="PF22725">
    <property type="entry name" value="GFO_IDH_MocA_C3"/>
    <property type="match status" value="1"/>
</dbReference>
<evidence type="ECO:0008006" key="5">
    <source>
        <dbReference type="Google" id="ProtNLM"/>
    </source>
</evidence>
<dbReference type="PANTHER" id="PTHR43249">
    <property type="entry name" value="UDP-N-ACETYL-2-AMINO-2-DEOXY-D-GLUCURONATE OXIDASE"/>
    <property type="match status" value="1"/>
</dbReference>
<sequence>MSKTADFTFPISCGLIGLGRVGIKHLRAIKSLKTFRLVLVITRRPERAKAIVTRVLGSVAAEKVEFLTSIEAIKTWPRIFAIATPSGEHYFAAKAALINHCHLILEKPMALKLAECRELCELAKQNQCHIVMCHIYRYFPLMADLQQNIVAEKYGRLLHINCQLAWGHDAAYYRQAWRGTWQNDGGALMNQGIHACDLAVWLSGSRPVSVQAYTSKFVHTDLEAEDTACMQGHCLNGTTFQIWSSTATNPKAPTAQINLYFTHGEISVSLKNGRPWLKITGTANGAPKRRNYVGALIKKVLSPSKCKFKERLGIVLHPHQGIYADMADLCREDNGAAAYSLRRGALAGDKDGYNAVELVIAAYLSSRNHNLPVALPLDPAAAEPYNNEPTVYNK</sequence>